<dbReference type="Pfam" id="PF25597">
    <property type="entry name" value="SH3_retrovirus"/>
    <property type="match status" value="1"/>
</dbReference>
<dbReference type="InterPro" id="IPR013103">
    <property type="entry name" value="RVT_2"/>
</dbReference>
<dbReference type="GO" id="GO:0016787">
    <property type="term" value="F:hydrolase activity"/>
    <property type="evidence" value="ECO:0007669"/>
    <property type="project" value="UniProtKB-KW"/>
</dbReference>
<evidence type="ECO:0000256" key="2">
    <source>
        <dbReference type="ARBA" id="ARBA00022801"/>
    </source>
</evidence>
<keyword evidence="6" id="KW-1185">Reference proteome</keyword>
<protein>
    <submittedName>
        <fullName evidence="5">Retrovirus-related Pol polyprotein from transposon TNT 1-94</fullName>
    </submittedName>
</protein>
<dbReference type="InterPro" id="IPR039537">
    <property type="entry name" value="Retrotran_Ty1/copia-like"/>
</dbReference>
<dbReference type="InterPro" id="IPR025724">
    <property type="entry name" value="GAG-pre-integrase_dom"/>
</dbReference>
<dbReference type="InterPro" id="IPR043502">
    <property type="entry name" value="DNA/RNA_pol_sf"/>
</dbReference>
<reference evidence="5 6" key="2">
    <citation type="journal article" date="2017" name="Nature">
        <title>The Apostasia genome and the evolution of orchids.</title>
        <authorList>
            <person name="Zhang G.Q."/>
            <person name="Liu K.W."/>
            <person name="Li Z."/>
            <person name="Lohaus R."/>
            <person name="Hsiao Y.Y."/>
            <person name="Niu S.C."/>
            <person name="Wang J.Y."/>
            <person name="Lin Y.C."/>
            <person name="Xu Q."/>
            <person name="Chen L.J."/>
            <person name="Yoshida K."/>
            <person name="Fujiwara S."/>
            <person name="Wang Z.W."/>
            <person name="Zhang Y.Q."/>
            <person name="Mitsuda N."/>
            <person name="Wang M."/>
            <person name="Liu G.H."/>
            <person name="Pecoraro L."/>
            <person name="Huang H.X."/>
            <person name="Xiao X.J."/>
            <person name="Lin M."/>
            <person name="Wu X.Y."/>
            <person name="Wu W.L."/>
            <person name="Chen Y.Y."/>
            <person name="Chang S.B."/>
            <person name="Sakamoto S."/>
            <person name="Ohme-Takagi M."/>
            <person name="Yagi M."/>
            <person name="Zeng S.J."/>
            <person name="Shen C.Y."/>
            <person name="Yeh C.M."/>
            <person name="Luo Y.B."/>
            <person name="Tsai W.C."/>
            <person name="Van de Peer Y."/>
            <person name="Liu Z.J."/>
        </authorList>
    </citation>
    <scope>NUCLEOTIDE SEQUENCE [LARGE SCALE GENOMIC DNA]</scope>
    <source>
        <tissue evidence="5">The whole plant</tissue>
    </source>
</reference>
<feature type="compositionally biased region" description="Polar residues" evidence="3">
    <location>
        <begin position="435"/>
        <end position="478"/>
    </location>
</feature>
<evidence type="ECO:0000313" key="5">
    <source>
        <dbReference type="EMBL" id="PKU68057.1"/>
    </source>
</evidence>
<dbReference type="EMBL" id="KZ503148">
    <property type="protein sequence ID" value="PKU68057.1"/>
    <property type="molecule type" value="Genomic_DNA"/>
</dbReference>
<dbReference type="GO" id="GO:0015074">
    <property type="term" value="P:DNA integration"/>
    <property type="evidence" value="ECO:0007669"/>
    <property type="project" value="InterPro"/>
</dbReference>
<dbReference type="PANTHER" id="PTHR42648">
    <property type="entry name" value="TRANSPOSASE, PUTATIVE-RELATED"/>
    <property type="match status" value="1"/>
</dbReference>
<evidence type="ECO:0000256" key="3">
    <source>
        <dbReference type="SAM" id="MobiDB-lite"/>
    </source>
</evidence>
<reference evidence="5 6" key="1">
    <citation type="journal article" date="2016" name="Sci. Rep.">
        <title>The Dendrobium catenatum Lindl. genome sequence provides insights into polysaccharide synthase, floral development and adaptive evolution.</title>
        <authorList>
            <person name="Zhang G.Q."/>
            <person name="Xu Q."/>
            <person name="Bian C."/>
            <person name="Tsai W.C."/>
            <person name="Yeh C.M."/>
            <person name="Liu K.W."/>
            <person name="Yoshida K."/>
            <person name="Zhang L.S."/>
            <person name="Chang S.B."/>
            <person name="Chen F."/>
            <person name="Shi Y."/>
            <person name="Su Y.Y."/>
            <person name="Zhang Y.Q."/>
            <person name="Chen L.J."/>
            <person name="Yin Y."/>
            <person name="Lin M."/>
            <person name="Huang H."/>
            <person name="Deng H."/>
            <person name="Wang Z.W."/>
            <person name="Zhu S.L."/>
            <person name="Zhao X."/>
            <person name="Deng C."/>
            <person name="Niu S.C."/>
            <person name="Huang J."/>
            <person name="Wang M."/>
            <person name="Liu G.H."/>
            <person name="Yang H.J."/>
            <person name="Xiao X.J."/>
            <person name="Hsiao Y.Y."/>
            <person name="Wu W.L."/>
            <person name="Chen Y.Y."/>
            <person name="Mitsuda N."/>
            <person name="Ohme-Takagi M."/>
            <person name="Luo Y.B."/>
            <person name="Van de Peer Y."/>
            <person name="Liu Z.J."/>
        </authorList>
    </citation>
    <scope>NUCLEOTIDE SEQUENCE [LARGE SCALE GENOMIC DNA]</scope>
    <source>
        <tissue evidence="5">The whole plant</tissue>
    </source>
</reference>
<sequence>MTNSIDNISQPTTYHGADNITVGNGQNLPIAHSGPGLLPTPTSKLSLSQIYHVPSISHNLLSVSSLTNDNNVSITFSPIGFTIKDLKTQSILLQGPCRNGLYTIKLPSATTAPSANAAISSSNRRWHLRLGHPHHQILHLIASQHSDLNISSTHTFCSICTASKSHKLPFLRSTNVTSAPLELLHLDVWGPSPTISNQGYRYFLLIIDDYSKYTWPFLMRAKSEVTHIVIHFKKFIEKQLNHNIKVLRTDGGSEFVNSAFQNFTQINGIHHQIACPYTPEQNGTAERKNRHLVETIRTLLHTAGLPSQFWPDALLTAAHLINRMPTPNLQNKSPFQCLHNRLPSYAYLKVFGCACYPWLPPSSRNKLQPRALPCIFLGYYDSYKGYKCLHLPSNKIFISRHVVFDEETFPYINLSNTTPSSSYSQPPAPNPQLLIPSSTLLPPQLSDSPTPCSPMATTPQPSTKSQPSIQYPSSRSNTSPPPVPEKHPMITRFKSGSLKPRTILNLLHTSHSKTAPDPTSFNEAIKIPHWRSAMATEFLALQKQGTWTLVPSPANANILGCRWLYRTKYHSNGTIARHKARLVAQGHRQEYGIDYHDTFSPVAKMPTIRVLLTIAMFHKWPVHQMDVSNAFLHGDLNETVYMTQPRGFEDNMHPTYVCLLKKAIYGLKQAPRQWFNTFSTYLLSHGFCHSQSDHSLLTLSSAQLQIYLVIYVDDILITGNNEAAVQKFILQISSQFTMKYLGHAHTFLGIQIQTFLDHYFLSQTSYALSILSQAGFQNCKPLSNPSSTKEITTPFSDPIIHNPLKYRQLTGSLQYLTITRPDLAYAVNVLCQHMHDPQQLHYHLLRRLLRYIHGTAHFGLPIYGDSLELSSFSDADWASDITTRRSTTGYCSFLGSTLVSWSVKK</sequence>
<dbReference type="Pfam" id="PF07727">
    <property type="entry name" value="RVT_2"/>
    <property type="match status" value="1"/>
</dbReference>
<dbReference type="Gene3D" id="3.30.420.10">
    <property type="entry name" value="Ribonuclease H-like superfamily/Ribonuclease H"/>
    <property type="match status" value="1"/>
</dbReference>
<organism evidence="5 6">
    <name type="scientific">Dendrobium catenatum</name>
    <dbReference type="NCBI Taxonomy" id="906689"/>
    <lineage>
        <taxon>Eukaryota</taxon>
        <taxon>Viridiplantae</taxon>
        <taxon>Streptophyta</taxon>
        <taxon>Embryophyta</taxon>
        <taxon>Tracheophyta</taxon>
        <taxon>Spermatophyta</taxon>
        <taxon>Magnoliopsida</taxon>
        <taxon>Liliopsida</taxon>
        <taxon>Asparagales</taxon>
        <taxon>Orchidaceae</taxon>
        <taxon>Epidendroideae</taxon>
        <taxon>Malaxideae</taxon>
        <taxon>Dendrobiinae</taxon>
        <taxon>Dendrobium</taxon>
    </lineage>
</organism>
<dbReference type="InterPro" id="IPR036397">
    <property type="entry name" value="RNaseH_sf"/>
</dbReference>
<dbReference type="InterPro" id="IPR001584">
    <property type="entry name" value="Integrase_cat-core"/>
</dbReference>
<evidence type="ECO:0000256" key="1">
    <source>
        <dbReference type="ARBA" id="ARBA00022723"/>
    </source>
</evidence>
<gene>
    <name evidence="5" type="ORF">MA16_Dca026243</name>
</gene>
<dbReference type="InterPro" id="IPR012337">
    <property type="entry name" value="RNaseH-like_sf"/>
</dbReference>
<dbReference type="PROSITE" id="PS50994">
    <property type="entry name" value="INTEGRASE"/>
    <property type="match status" value="1"/>
</dbReference>
<proteinExistence type="predicted"/>
<keyword evidence="1" id="KW-0479">Metal-binding</keyword>
<dbReference type="InterPro" id="IPR057670">
    <property type="entry name" value="SH3_retrovirus"/>
</dbReference>
<keyword evidence="2" id="KW-0378">Hydrolase</keyword>
<feature type="region of interest" description="Disordered" evidence="3">
    <location>
        <begin position="418"/>
        <end position="487"/>
    </location>
</feature>
<dbReference type="GO" id="GO:0003676">
    <property type="term" value="F:nucleic acid binding"/>
    <property type="evidence" value="ECO:0007669"/>
    <property type="project" value="InterPro"/>
</dbReference>
<dbReference type="GO" id="GO:0046872">
    <property type="term" value="F:metal ion binding"/>
    <property type="evidence" value="ECO:0007669"/>
    <property type="project" value="UniProtKB-KW"/>
</dbReference>
<dbReference type="PANTHER" id="PTHR42648:SF26">
    <property type="entry name" value="INTEGRASE CATALYTIC DOMAIN-CONTAINING PROTEIN"/>
    <property type="match status" value="1"/>
</dbReference>
<dbReference type="SUPFAM" id="SSF56672">
    <property type="entry name" value="DNA/RNA polymerases"/>
    <property type="match status" value="1"/>
</dbReference>
<dbReference type="Proteomes" id="UP000233837">
    <property type="component" value="Unassembled WGS sequence"/>
</dbReference>
<dbReference type="Pfam" id="PF00665">
    <property type="entry name" value="rve"/>
    <property type="match status" value="1"/>
</dbReference>
<evidence type="ECO:0000313" key="6">
    <source>
        <dbReference type="Proteomes" id="UP000233837"/>
    </source>
</evidence>
<feature type="domain" description="Integrase catalytic" evidence="4">
    <location>
        <begin position="176"/>
        <end position="342"/>
    </location>
</feature>
<accession>A0A2I0VXC2</accession>
<name>A0A2I0VXC2_9ASPA</name>
<dbReference type="Pfam" id="PF13976">
    <property type="entry name" value="gag_pre-integrs"/>
    <property type="match status" value="1"/>
</dbReference>
<dbReference type="AlphaFoldDB" id="A0A2I0VXC2"/>
<evidence type="ECO:0000259" key="4">
    <source>
        <dbReference type="PROSITE" id="PS50994"/>
    </source>
</evidence>
<dbReference type="SUPFAM" id="SSF53098">
    <property type="entry name" value="Ribonuclease H-like"/>
    <property type="match status" value="1"/>
</dbReference>